<reference evidence="2" key="1">
    <citation type="journal article" date="2010" name="PLoS Genet.">
        <title>The genome of a pathogenic rhodococcus: cooptive virulence underpinned by key gene acquisitions.</title>
        <authorList>
            <person name="Letek M."/>
            <person name="Gonzalez P."/>
            <person name="Macarthur I."/>
            <person name="Rodriguez H."/>
            <person name="Freeman T.C."/>
            <person name="Valero-Rello A."/>
            <person name="Blanco M."/>
            <person name="Buckley T."/>
            <person name="Cherevach I."/>
            <person name="Fahey R."/>
            <person name="Hapeshi A."/>
            <person name="Holdstock J."/>
            <person name="Leadon D."/>
            <person name="Navas J."/>
            <person name="Ocampo A."/>
            <person name="Quail M.A."/>
            <person name="Sanders M."/>
            <person name="Scortti M.M."/>
            <person name="Prescott J.F."/>
            <person name="Fogarty U."/>
            <person name="Meijer W.G."/>
            <person name="Parkhill J."/>
            <person name="Bentley S.D."/>
            <person name="Vazquez-Boland J.A."/>
        </authorList>
    </citation>
    <scope>NUCLEOTIDE SEQUENCE [LARGE SCALE GENOMIC DNA]</scope>
    <source>
        <strain evidence="2 3">103S</strain>
    </source>
</reference>
<gene>
    <name evidence="2" type="ordered locus">REQ_20840</name>
</gene>
<feature type="signal peptide" evidence="1">
    <location>
        <begin position="1"/>
        <end position="40"/>
    </location>
</feature>
<dbReference type="InterPro" id="IPR029058">
    <property type="entry name" value="AB_hydrolase_fold"/>
</dbReference>
<dbReference type="AlphaFoldDB" id="A0A3S5Y6F2"/>
<dbReference type="Proteomes" id="UP001154400">
    <property type="component" value="Chromosome"/>
</dbReference>
<dbReference type="EMBL" id="FN563149">
    <property type="protein sequence ID" value="CBH48142.1"/>
    <property type="molecule type" value="Genomic_DNA"/>
</dbReference>
<sequence length="344" mass="37360">MRTHRPGSTHRLKKRLIGLVAAALLLPALTAVTGTTTANAAPRGGYEEAWVDSTMGPIKVQIQWAARGGNAALYLLDGMRARDDRNAWSFETNAFEQFALDNVTLVMPVGGQSSFYTDWYAPSNFNGQKITYKWETFLTQELPAYLETRGVSRTNNAVTGLSMGGSAALTLAAYHRDQFKFAGSYSGYLNLSAPGMREMIRIAMLDAGGYNSDAMWGPPWDGRWMRNDPFVFAPLLKGLSMYISSGNGLPGEYDAPGALLGSLGSSDLRGSLGSSGSVTSFNTSNAMGLESLALMNTRAFEARLNSLGIPATYDFTPDGTHAWGYWSAELWKSRPQILDALNAW</sequence>
<evidence type="ECO:0000256" key="1">
    <source>
        <dbReference type="SAM" id="SignalP"/>
    </source>
</evidence>
<dbReference type="Gene3D" id="3.40.50.1820">
    <property type="entry name" value="alpha/beta hydrolase"/>
    <property type="match status" value="1"/>
</dbReference>
<dbReference type="GO" id="GO:0016747">
    <property type="term" value="F:acyltransferase activity, transferring groups other than amino-acyl groups"/>
    <property type="evidence" value="ECO:0007669"/>
    <property type="project" value="TreeGrafter"/>
</dbReference>
<name>A0A3S5Y6F2_RHOH1</name>
<dbReference type="PANTHER" id="PTHR48098">
    <property type="entry name" value="ENTEROCHELIN ESTERASE-RELATED"/>
    <property type="match status" value="1"/>
</dbReference>
<dbReference type="KEGG" id="req:REQ_20840"/>
<accession>A0A3S5Y6F2</accession>
<dbReference type="PANTHER" id="PTHR48098:SF1">
    <property type="entry name" value="DIACYLGLYCEROL ACYLTRANSFERASE_MYCOLYLTRANSFERASE AG85A"/>
    <property type="match status" value="1"/>
</dbReference>
<proteinExistence type="predicted"/>
<evidence type="ECO:0000313" key="3">
    <source>
        <dbReference type="Proteomes" id="UP000006892"/>
    </source>
</evidence>
<keyword evidence="1" id="KW-0732">Signal</keyword>
<dbReference type="InterPro" id="IPR000801">
    <property type="entry name" value="Esterase-like"/>
</dbReference>
<dbReference type="Pfam" id="PF00756">
    <property type="entry name" value="Esterase"/>
    <property type="match status" value="1"/>
</dbReference>
<dbReference type="RefSeq" id="WP_005513542.1">
    <property type="nucleotide sequence ID" value="NC_014659.1"/>
</dbReference>
<organism evidence="2">
    <name type="scientific">Rhodococcus hoagii (strain 103S)</name>
    <name type="common">Rhodococcus equi</name>
    <dbReference type="NCBI Taxonomy" id="685727"/>
    <lineage>
        <taxon>Bacteria</taxon>
        <taxon>Bacillati</taxon>
        <taxon>Actinomycetota</taxon>
        <taxon>Actinomycetes</taxon>
        <taxon>Mycobacteriales</taxon>
        <taxon>Nocardiaceae</taxon>
        <taxon>Prescottella</taxon>
    </lineage>
</organism>
<dbReference type="GeneID" id="57577788"/>
<protein>
    <submittedName>
        <fullName evidence="2">Secreted esterase</fullName>
    </submittedName>
</protein>
<evidence type="ECO:0000313" key="2">
    <source>
        <dbReference type="EMBL" id="CBH48142.1"/>
    </source>
</evidence>
<dbReference type="SUPFAM" id="SSF53474">
    <property type="entry name" value="alpha/beta-Hydrolases"/>
    <property type="match status" value="1"/>
</dbReference>
<dbReference type="InterPro" id="IPR050583">
    <property type="entry name" value="Mycobacterial_A85_antigen"/>
</dbReference>
<feature type="chain" id="PRO_5018766258" evidence="1">
    <location>
        <begin position="41"/>
        <end position="344"/>
    </location>
</feature>